<feature type="modified residue" description="N6-(pyridoxal phosphate)lysine" evidence="4">
    <location>
        <position position="608"/>
    </location>
</feature>
<dbReference type="InterPro" id="IPR052182">
    <property type="entry name" value="Glycogen/Maltodextrin_Phosph"/>
</dbReference>
<accession>A0A7C1VV61</accession>
<feature type="non-terminal residue" evidence="6">
    <location>
        <position position="1"/>
    </location>
</feature>
<name>A0A7C1VV61_DESA2</name>
<dbReference type="Gene3D" id="3.40.50.2000">
    <property type="entry name" value="Glycogen Phosphorylase B"/>
    <property type="match status" value="3"/>
</dbReference>
<dbReference type="EMBL" id="DRIH01000227">
    <property type="protein sequence ID" value="HEC68421.1"/>
    <property type="molecule type" value="Genomic_DNA"/>
</dbReference>
<comment type="catalytic activity">
    <reaction evidence="1">
        <text>[(1-&gt;4)-alpha-D-glucosyl](n) + phosphate = [(1-&gt;4)-alpha-D-glucosyl](n-1) + alpha-D-glucose 1-phosphate</text>
        <dbReference type="Rhea" id="RHEA:41732"/>
        <dbReference type="Rhea" id="RHEA-COMP:9584"/>
        <dbReference type="Rhea" id="RHEA-COMP:9586"/>
        <dbReference type="ChEBI" id="CHEBI:15444"/>
        <dbReference type="ChEBI" id="CHEBI:43474"/>
        <dbReference type="ChEBI" id="CHEBI:58601"/>
        <dbReference type="EC" id="2.4.1.1"/>
    </reaction>
</comment>
<dbReference type="AlphaFoldDB" id="A0A7C1VV61"/>
<dbReference type="GO" id="GO:0030170">
    <property type="term" value="F:pyridoxal phosphate binding"/>
    <property type="evidence" value="ECO:0007669"/>
    <property type="project" value="InterPro"/>
</dbReference>
<dbReference type="CDD" id="cd06464">
    <property type="entry name" value="ACD_sHsps-like"/>
    <property type="match status" value="1"/>
</dbReference>
<dbReference type="InterPro" id="IPR011834">
    <property type="entry name" value="Agluc_phsphrylas"/>
</dbReference>
<proteinExistence type="inferred from homology"/>
<dbReference type="InterPro" id="IPR024517">
    <property type="entry name" value="Glycogen_phosphorylase_DUF3417"/>
</dbReference>
<dbReference type="PIRSF" id="PIRSF000460">
    <property type="entry name" value="Pprylas_GlgP"/>
    <property type="match status" value="1"/>
</dbReference>
<evidence type="ECO:0000256" key="3">
    <source>
        <dbReference type="ARBA" id="ARBA00022533"/>
    </source>
</evidence>
<comment type="similarity">
    <text evidence="2">Belongs to the glycogen phosphorylase family.</text>
</comment>
<evidence type="ECO:0000256" key="1">
    <source>
        <dbReference type="ARBA" id="ARBA00001275"/>
    </source>
</evidence>
<dbReference type="PANTHER" id="PTHR42655">
    <property type="entry name" value="GLYCOGEN PHOSPHORYLASE"/>
    <property type="match status" value="1"/>
</dbReference>
<dbReference type="Pfam" id="PF00343">
    <property type="entry name" value="Phosphorylase"/>
    <property type="match status" value="2"/>
</dbReference>
<dbReference type="Proteomes" id="UP000885738">
    <property type="component" value="Unassembled WGS sequence"/>
</dbReference>
<keyword evidence="4" id="KW-0663">Pyridoxal phosphate</keyword>
<dbReference type="Pfam" id="PF11897">
    <property type="entry name" value="DUF3417"/>
    <property type="match status" value="1"/>
</dbReference>
<feature type="domain" description="DUF3417" evidence="5">
    <location>
        <begin position="15"/>
        <end position="122"/>
    </location>
</feature>
<comment type="caution">
    <text evidence="6">The sequence shown here is derived from an EMBL/GenBank/DDBJ whole genome shotgun (WGS) entry which is preliminary data.</text>
</comment>
<protein>
    <submittedName>
        <fullName evidence="6">Glycosyltransferase family 1 protein</fullName>
    </submittedName>
</protein>
<evidence type="ECO:0000313" key="6">
    <source>
        <dbReference type="EMBL" id="HEC68421.1"/>
    </source>
</evidence>
<keyword evidence="3" id="KW-0021">Allosteric enzyme</keyword>
<sequence>KDMDNFHIFTVSLRLPKNLKPLIELAYNLRFAWNPEIIALFRRIDRHLWEETYHNPVLLLSQLSGARIQELSKDNSFLDYLNRVYENFKNYIESPHFSPFFKKETDFLVAYFSAEFGLTDCLPMYSGGLGVLAGDHLKSASDLNIPMVGIGLLYQHGYFRQRLTSNGEQKEVYPENDFYHMPLHLEKDKNGNPILISVDFKDQKAYAQIWRVDIGRVKLYLLDTNIPQNPPDIQNTTFRLYDAHREIRLRQEILLGIGGVRVLHTFGISPTIYHMNEGHSAFAGLERIRVLREKTDISFDAAHLAVMASNVFTSHTSVPAGIDIFDPQLIEAYFCNYTPSLGISIPVLLGLGRKNPADHNEPFCMNILAMKLSGHINAVSKLHQQVSQKLWHILWPKISEEDVPIKYVTNGIHVPSWVSHDMSELYNRYLGPHWFEDPDSERVWARVLEIPDEEIWSVCERRRARLVAFCRERLRNQFRRGGVSQTEIGRITDILDPEALTLVWARRMTNYKRPTLIFRDPERLARILNNDKHPVQIIVAGKAHPADKPAKALIKQIIELARQKEFRRRLVFIEDYDLEVARYFVQGADVWLNTPLKPNEACGTSGMKAIANGVLHCSTEDGWWAEAYNPEVGWLIGFGDEYDNPEYQANVESNSFYNLLEHEIIPLFYDRGPNGLPHGWIKKLKISMYSLCPRFNAHRMLEEYTTDFYIPALHYWQNLVQENMKGAKALSQWKTKIMTNWEKVSIISIEPVDSIEIPMGEELKITALIHLGEISPEEVKVEIYYGQLSISGELRKRKTIPMKPVLQERKGVYRFEGSFRCQDTGRFGYKIKITPYHPYLVPSYYILGFLVIWG</sequence>
<dbReference type="PANTHER" id="PTHR42655:SF1">
    <property type="entry name" value="GLYCOGEN PHOSPHORYLASE"/>
    <property type="match status" value="1"/>
</dbReference>
<dbReference type="NCBIfam" id="TIGR02094">
    <property type="entry name" value="more_P_ylases"/>
    <property type="match status" value="1"/>
</dbReference>
<gene>
    <name evidence="6" type="ORF">ENI35_06405</name>
</gene>
<evidence type="ECO:0000256" key="2">
    <source>
        <dbReference type="ARBA" id="ARBA00006047"/>
    </source>
</evidence>
<dbReference type="InterPro" id="IPR000811">
    <property type="entry name" value="Glyco_trans_35"/>
</dbReference>
<dbReference type="GO" id="GO:0005975">
    <property type="term" value="P:carbohydrate metabolic process"/>
    <property type="evidence" value="ECO:0007669"/>
    <property type="project" value="InterPro"/>
</dbReference>
<evidence type="ECO:0000259" key="5">
    <source>
        <dbReference type="Pfam" id="PF11897"/>
    </source>
</evidence>
<evidence type="ECO:0000256" key="4">
    <source>
        <dbReference type="PIRSR" id="PIRSR000460-1"/>
    </source>
</evidence>
<dbReference type="SUPFAM" id="SSF53756">
    <property type="entry name" value="UDP-Glycosyltransferase/glycogen phosphorylase"/>
    <property type="match status" value="1"/>
</dbReference>
<reference evidence="6" key="1">
    <citation type="journal article" date="2020" name="mSystems">
        <title>Genome- and Community-Level Interaction Insights into Carbon Utilization and Element Cycling Functions of Hydrothermarchaeota in Hydrothermal Sediment.</title>
        <authorList>
            <person name="Zhou Z."/>
            <person name="Liu Y."/>
            <person name="Xu W."/>
            <person name="Pan J."/>
            <person name="Luo Z.H."/>
            <person name="Li M."/>
        </authorList>
    </citation>
    <scope>NUCLEOTIDE SEQUENCE [LARGE SCALE GENOMIC DNA]</scope>
    <source>
        <strain evidence="6">HyVt-389</strain>
    </source>
</reference>
<dbReference type="GO" id="GO:0008184">
    <property type="term" value="F:glycogen phosphorylase activity"/>
    <property type="evidence" value="ECO:0007669"/>
    <property type="project" value="InterPro"/>
</dbReference>
<organism evidence="6">
    <name type="scientific">Desulfofervidus auxilii</name>
    <dbReference type="NCBI Taxonomy" id="1621989"/>
    <lineage>
        <taxon>Bacteria</taxon>
        <taxon>Pseudomonadati</taxon>
        <taxon>Thermodesulfobacteriota</taxon>
        <taxon>Candidatus Desulfofervidia</taxon>
        <taxon>Candidatus Desulfofervidales</taxon>
        <taxon>Candidatus Desulfofervidaceae</taxon>
        <taxon>Candidatus Desulfofervidus</taxon>
    </lineage>
</organism>